<dbReference type="AlphaFoldDB" id="A0A9Q6ELG2"/>
<comment type="similarity">
    <text evidence="1">Belongs to the enoyl-CoA hydratase/isomerase family.</text>
</comment>
<dbReference type="GO" id="GO:0003824">
    <property type="term" value="F:catalytic activity"/>
    <property type="evidence" value="ECO:0007669"/>
    <property type="project" value="UniProtKB-ARBA"/>
</dbReference>
<dbReference type="Gene3D" id="3.90.226.10">
    <property type="entry name" value="2-enoyl-CoA Hydratase, Chain A, domain 1"/>
    <property type="match status" value="1"/>
</dbReference>
<dbReference type="Pfam" id="PF00378">
    <property type="entry name" value="ECH_1"/>
    <property type="match status" value="1"/>
</dbReference>
<dbReference type="GeneID" id="57096702"/>
<dbReference type="PANTHER" id="PTHR42964">
    <property type="entry name" value="ENOYL-COA HYDRATASE"/>
    <property type="match status" value="1"/>
</dbReference>
<proteinExistence type="inferred from homology"/>
<dbReference type="EMBL" id="LAHD01000033">
    <property type="protein sequence ID" value="PHK03758.1"/>
    <property type="molecule type" value="Genomic_DNA"/>
</dbReference>
<dbReference type="InterPro" id="IPR029045">
    <property type="entry name" value="ClpP/crotonase-like_dom_sf"/>
</dbReference>
<dbReference type="Proteomes" id="UP000222310">
    <property type="component" value="Unassembled WGS sequence"/>
</dbReference>
<dbReference type="PANTHER" id="PTHR42964:SF1">
    <property type="entry name" value="POLYKETIDE BIOSYNTHESIS ENOYL-COA HYDRATASE PKSH-RELATED"/>
    <property type="match status" value="1"/>
</dbReference>
<evidence type="ECO:0000313" key="2">
    <source>
        <dbReference type="EMBL" id="PHK03758.1"/>
    </source>
</evidence>
<dbReference type="InterPro" id="IPR051683">
    <property type="entry name" value="Enoyl-CoA_Hydratase/Isomerase"/>
</dbReference>
<evidence type="ECO:0000313" key="3">
    <source>
        <dbReference type="Proteomes" id="UP000222310"/>
    </source>
</evidence>
<organism evidence="2 3">
    <name type="scientific">Nostoc linckia z8</name>
    <dbReference type="NCBI Taxonomy" id="1628746"/>
    <lineage>
        <taxon>Bacteria</taxon>
        <taxon>Bacillati</taxon>
        <taxon>Cyanobacteriota</taxon>
        <taxon>Cyanophyceae</taxon>
        <taxon>Nostocales</taxon>
        <taxon>Nostocaceae</taxon>
        <taxon>Nostoc</taxon>
    </lineage>
</organism>
<dbReference type="SUPFAM" id="SSF52096">
    <property type="entry name" value="ClpP/crotonase"/>
    <property type="match status" value="1"/>
</dbReference>
<sequence length="262" mass="29260">MGELTYQTINVRFQGPICRIQLCQSDSENAITNQLVTELTDVLAICENRTRENSQAVCVVVIEGLPDVFCTGADFRQIAEQNDTAGRVDAERLYHLWMQLAIASFVTIAHVRGRVRAGGVGFVAACDIVLADESATFALSELMFGVFPACVLPFLIRKVGVQKSHYMTLTTMPISVQDASASGLVDAYSQDSESLLRKHLIRLSRLSNSAVSEYKKYMHQLNDILMRSRSLAVSTNEQLFSSQENLDKIRRYVNEGKFPWEP</sequence>
<comment type="caution">
    <text evidence="2">The sequence shown here is derived from an EMBL/GenBank/DDBJ whole genome shotgun (WGS) entry which is preliminary data.</text>
</comment>
<dbReference type="RefSeq" id="WP_099066636.1">
    <property type="nucleotide sequence ID" value="NZ_LAHD01000033.1"/>
</dbReference>
<gene>
    <name evidence="2" type="ORF">VF08_13880</name>
</gene>
<name>A0A9Q6ELG2_NOSLI</name>
<evidence type="ECO:0000256" key="1">
    <source>
        <dbReference type="ARBA" id="ARBA00005254"/>
    </source>
</evidence>
<reference evidence="2 3" key="1">
    <citation type="submission" date="2015-02" db="EMBL/GenBank/DDBJ databases">
        <title>Nostoc linckia genome annotation.</title>
        <authorList>
            <person name="Zhou Z."/>
        </authorList>
    </citation>
    <scope>NUCLEOTIDE SEQUENCE [LARGE SCALE GENOMIC DNA]</scope>
    <source>
        <strain evidence="3">z8</strain>
    </source>
</reference>
<dbReference type="NCBIfam" id="NF005498">
    <property type="entry name" value="PRK07112.1"/>
    <property type="match status" value="1"/>
</dbReference>
<dbReference type="CDD" id="cd06558">
    <property type="entry name" value="crotonase-like"/>
    <property type="match status" value="1"/>
</dbReference>
<protein>
    <submittedName>
        <fullName evidence="2">Polyketide biosynthesis enoyl-CoA hydratase</fullName>
    </submittedName>
</protein>
<dbReference type="InterPro" id="IPR001753">
    <property type="entry name" value="Enoyl-CoA_hydra/iso"/>
</dbReference>
<accession>A0A9Q6ELG2</accession>